<dbReference type="InterPro" id="IPR006840">
    <property type="entry name" value="ChaC"/>
</dbReference>
<dbReference type="PANTHER" id="PTHR12192:SF2">
    <property type="entry name" value="GLUTATHIONE-SPECIFIC GAMMA-GLUTAMYLCYCLOTRANSFERASE 2"/>
    <property type="match status" value="1"/>
</dbReference>
<feature type="non-terminal residue" evidence="5">
    <location>
        <position position="1"/>
    </location>
</feature>
<comment type="function">
    <text evidence="4">Catalyzes the cleavage of glutathione into 5-oxo-L-proline and a Cys-Gly dipeptide. Acts specifically on glutathione, but not on other gamma-glutamyl peptides.</text>
</comment>
<name>A0A7D9JCN6_PARCT</name>
<dbReference type="GO" id="GO:0006751">
    <property type="term" value="P:glutathione catabolic process"/>
    <property type="evidence" value="ECO:0007669"/>
    <property type="project" value="InterPro"/>
</dbReference>
<dbReference type="GO" id="GO:0005737">
    <property type="term" value="C:cytoplasm"/>
    <property type="evidence" value="ECO:0007669"/>
    <property type="project" value="TreeGrafter"/>
</dbReference>
<proteinExistence type="predicted"/>
<dbReference type="PANTHER" id="PTHR12192">
    <property type="entry name" value="CATION TRANSPORT PROTEIN CHAC-RELATED"/>
    <property type="match status" value="1"/>
</dbReference>
<evidence type="ECO:0000256" key="1">
    <source>
        <dbReference type="ARBA" id="ARBA00012344"/>
    </source>
</evidence>
<evidence type="ECO:0000256" key="4">
    <source>
        <dbReference type="ARBA" id="ARBA00045227"/>
    </source>
</evidence>
<dbReference type="AlphaFoldDB" id="A0A7D9JCN6"/>
<reference evidence="5" key="1">
    <citation type="submission" date="2020-04" db="EMBL/GenBank/DDBJ databases">
        <authorList>
            <person name="Alioto T."/>
            <person name="Alioto T."/>
            <person name="Gomez Garrido J."/>
        </authorList>
    </citation>
    <scope>NUCLEOTIDE SEQUENCE</scope>
    <source>
        <strain evidence="5">A484AB</strain>
    </source>
</reference>
<dbReference type="EC" id="4.3.2.7" evidence="1"/>
<evidence type="ECO:0000256" key="3">
    <source>
        <dbReference type="ARBA" id="ARBA00043195"/>
    </source>
</evidence>
<keyword evidence="2" id="KW-0456">Lyase</keyword>
<dbReference type="OrthoDB" id="1933483at2759"/>
<dbReference type="Proteomes" id="UP001152795">
    <property type="component" value="Unassembled WGS sequence"/>
</dbReference>
<dbReference type="GO" id="GO:0061928">
    <property type="term" value="F:glutathione specific gamma-glutamylcyclotransferase activity"/>
    <property type="evidence" value="ECO:0007669"/>
    <property type="project" value="UniProtKB-EC"/>
</dbReference>
<dbReference type="Gene3D" id="3.10.490.10">
    <property type="entry name" value="Gamma-glutamyl cyclotransferase-like"/>
    <property type="match status" value="1"/>
</dbReference>
<keyword evidence="6" id="KW-1185">Reference proteome</keyword>
<dbReference type="Pfam" id="PF04752">
    <property type="entry name" value="ChaC"/>
    <property type="match status" value="1"/>
</dbReference>
<comment type="caution">
    <text evidence="5">The sequence shown here is derived from an EMBL/GenBank/DDBJ whole genome shotgun (WGS) entry which is preliminary data.</text>
</comment>
<accession>A0A7D9JCN6</accession>
<evidence type="ECO:0000256" key="2">
    <source>
        <dbReference type="ARBA" id="ARBA00023239"/>
    </source>
</evidence>
<sequence>EHVTGVSFKVDSEDKDEVIKYLDYREKGGYRLAEMLFHPVDNCRKPYNVLVYTATKDNPNYLGPAPEQEIAKQIVSSVGPSGPNLEYFNKLVESLEKLGASYVDDHLRSIKNYIDNNDKAI</sequence>
<protein>
    <recommendedName>
        <fullName evidence="1">glutathione-specific gamma-glutamylcyclotransferase</fullName>
        <ecNumber evidence="1">4.3.2.7</ecNumber>
    </recommendedName>
    <alternativeName>
        <fullName evidence="3">Cation transport regulator-like protein 2</fullName>
    </alternativeName>
</protein>
<evidence type="ECO:0000313" key="5">
    <source>
        <dbReference type="EMBL" id="CAB4027073.1"/>
    </source>
</evidence>
<evidence type="ECO:0000313" key="6">
    <source>
        <dbReference type="Proteomes" id="UP001152795"/>
    </source>
</evidence>
<gene>
    <name evidence="5" type="ORF">PACLA_8A073807</name>
</gene>
<dbReference type="EMBL" id="CACRXK020014586">
    <property type="protein sequence ID" value="CAB4027073.1"/>
    <property type="molecule type" value="Genomic_DNA"/>
</dbReference>
<organism evidence="5 6">
    <name type="scientific">Paramuricea clavata</name>
    <name type="common">Red gorgonian</name>
    <name type="synonym">Violescent sea-whip</name>
    <dbReference type="NCBI Taxonomy" id="317549"/>
    <lineage>
        <taxon>Eukaryota</taxon>
        <taxon>Metazoa</taxon>
        <taxon>Cnidaria</taxon>
        <taxon>Anthozoa</taxon>
        <taxon>Octocorallia</taxon>
        <taxon>Malacalcyonacea</taxon>
        <taxon>Plexauridae</taxon>
        <taxon>Paramuricea</taxon>
    </lineage>
</organism>